<organism evidence="4 5">
    <name type="scientific">Reticulomyxa filosa</name>
    <dbReference type="NCBI Taxonomy" id="46433"/>
    <lineage>
        <taxon>Eukaryota</taxon>
        <taxon>Sar</taxon>
        <taxon>Rhizaria</taxon>
        <taxon>Retaria</taxon>
        <taxon>Foraminifera</taxon>
        <taxon>Monothalamids</taxon>
        <taxon>Reticulomyxidae</taxon>
        <taxon>Reticulomyxa</taxon>
    </lineage>
</organism>
<keyword evidence="1" id="KW-0210">Decarboxylase</keyword>
<dbReference type="Pfam" id="PF02666">
    <property type="entry name" value="PS_Dcarbxylase"/>
    <property type="match status" value="1"/>
</dbReference>
<feature type="compositionally biased region" description="Basic and acidic residues" evidence="3">
    <location>
        <begin position="182"/>
        <end position="194"/>
    </location>
</feature>
<evidence type="ECO:0000256" key="2">
    <source>
        <dbReference type="ARBA" id="ARBA00023239"/>
    </source>
</evidence>
<keyword evidence="5" id="KW-1185">Reference proteome</keyword>
<name>X6P580_RETFI</name>
<comment type="caution">
    <text evidence="4">The sequence shown here is derived from an EMBL/GenBank/DDBJ whole genome shotgun (WGS) entry which is preliminary data.</text>
</comment>
<evidence type="ECO:0000256" key="3">
    <source>
        <dbReference type="SAM" id="MobiDB-lite"/>
    </source>
</evidence>
<accession>X6P580</accession>
<protein>
    <submittedName>
        <fullName evidence="4">Phosphatidylserine decarboxylase</fullName>
    </submittedName>
</protein>
<reference evidence="4 5" key="1">
    <citation type="journal article" date="2013" name="Curr. Biol.">
        <title>The Genome of the Foraminiferan Reticulomyxa filosa.</title>
        <authorList>
            <person name="Glockner G."/>
            <person name="Hulsmann N."/>
            <person name="Schleicher M."/>
            <person name="Noegel A.A."/>
            <person name="Eichinger L."/>
            <person name="Gallinger C."/>
            <person name="Pawlowski J."/>
            <person name="Sierra R."/>
            <person name="Euteneuer U."/>
            <person name="Pillet L."/>
            <person name="Moustafa A."/>
            <person name="Platzer M."/>
            <person name="Groth M."/>
            <person name="Szafranski K."/>
            <person name="Schliwa M."/>
        </authorList>
    </citation>
    <scope>NUCLEOTIDE SEQUENCE [LARGE SCALE GENOMIC DNA]</scope>
</reference>
<dbReference type="EMBL" id="ASPP01003961">
    <property type="protein sequence ID" value="ETO32747.1"/>
    <property type="molecule type" value="Genomic_DNA"/>
</dbReference>
<dbReference type="PANTHER" id="PTHR10067:SF17">
    <property type="entry name" value="PHOSPHATIDYLSERINE DECARBOXYLASE PROENZYME 2"/>
    <property type="match status" value="1"/>
</dbReference>
<dbReference type="Proteomes" id="UP000023152">
    <property type="component" value="Unassembled WGS sequence"/>
</dbReference>
<dbReference type="OrthoDB" id="5973539at2759"/>
<evidence type="ECO:0000313" key="5">
    <source>
        <dbReference type="Proteomes" id="UP000023152"/>
    </source>
</evidence>
<evidence type="ECO:0000313" key="4">
    <source>
        <dbReference type="EMBL" id="ETO32747.1"/>
    </source>
</evidence>
<sequence>MNQNAILCMCKSQLEVCEKPLISSSWITQQISPHIIEKGIYHKEVFALMHFMNPSEDYDMNGLSNGLGFTTHGNLSMELWDRVENAPMQIPPTSNVDSSNIKHTKGSVIGTLHVEIEILDRTILQKEFYQKYRKKKSNQINLQSNKFRASKVHEIFLCLEFELQVLGKTISETKLSLPLSSGDEKKGDDNDKNLKTQSQTSEKESNDWNDIWVDVKVVSKILNEHKWETSVPLTYYLYEYLKIKHQPINAGSKITEISSFNDILDAGWWVRFFKPPFYGHDKEDLFVVDRFFIFICTLWITYKNLTTYQQTKKDELDPNRAQQELNQLAQRRVLRLEFFLPFLDLVIKLYASKLSEKESSKHIGNFARLNHVNMSDFELSSISAYKTLQSFFARKMATKYKTDDEDAVLCPVNGRIVVYETLKDCQDLWIQDSKFTLSALVGEDILLSLAQQMSSTTSNWAILGARIASHDYLGVHIPATGRIIDIQEKSGIFFCVTPMPLNQEWTVLTEIPRTTIVMQTEVGIVILILLTSLEAYRCQLFCKSGDFVNQGDLIAFYELLMWWITGPNFIRK</sequence>
<dbReference type="GO" id="GO:0008654">
    <property type="term" value="P:phospholipid biosynthetic process"/>
    <property type="evidence" value="ECO:0007669"/>
    <property type="project" value="InterPro"/>
</dbReference>
<keyword evidence="2" id="KW-0456">Lyase</keyword>
<evidence type="ECO:0000256" key="1">
    <source>
        <dbReference type="ARBA" id="ARBA00022793"/>
    </source>
</evidence>
<dbReference type="PANTHER" id="PTHR10067">
    <property type="entry name" value="PHOSPHATIDYLSERINE DECARBOXYLASE"/>
    <property type="match status" value="1"/>
</dbReference>
<gene>
    <name evidence="4" type="ORF">RFI_04368</name>
</gene>
<dbReference type="InterPro" id="IPR003817">
    <property type="entry name" value="PS_Dcarbxylase"/>
</dbReference>
<feature type="region of interest" description="Disordered" evidence="3">
    <location>
        <begin position="179"/>
        <end position="202"/>
    </location>
</feature>
<proteinExistence type="predicted"/>
<dbReference type="GO" id="GO:0004609">
    <property type="term" value="F:phosphatidylserine decarboxylase activity"/>
    <property type="evidence" value="ECO:0007669"/>
    <property type="project" value="InterPro"/>
</dbReference>
<dbReference type="AlphaFoldDB" id="X6P580"/>